<dbReference type="EMBL" id="JAKZEU010000001">
    <property type="protein sequence ID" value="MCQ0969075.1"/>
    <property type="molecule type" value="Genomic_DNA"/>
</dbReference>
<evidence type="ECO:0000256" key="1">
    <source>
        <dbReference type="ARBA" id="ARBA00004196"/>
    </source>
</evidence>
<geneLocation type="plasmid" evidence="5">
    <name>unnamed1</name>
</geneLocation>
<keyword evidence="3" id="KW-0472">Membrane</keyword>
<accession>A0ABT1MLA4</accession>
<keyword evidence="5" id="KW-0614">Plasmid</keyword>
<feature type="chain" id="PRO_5045446230" evidence="4">
    <location>
        <begin position="26"/>
        <end position="409"/>
    </location>
</feature>
<evidence type="ECO:0000256" key="2">
    <source>
        <dbReference type="ARBA" id="ARBA00022748"/>
    </source>
</evidence>
<evidence type="ECO:0000256" key="4">
    <source>
        <dbReference type="SAM" id="SignalP"/>
    </source>
</evidence>
<keyword evidence="2" id="KW-0201">Cytochrome c-type biogenesis</keyword>
<gene>
    <name evidence="5" type="primary">ccmI</name>
    <name evidence="5" type="ORF">MLD63_01325</name>
</gene>
<keyword evidence="3" id="KW-1133">Transmembrane helix</keyword>
<feature type="signal peptide" evidence="4">
    <location>
        <begin position="1"/>
        <end position="25"/>
    </location>
</feature>
<dbReference type="SUPFAM" id="SSF48452">
    <property type="entry name" value="TPR-like"/>
    <property type="match status" value="1"/>
</dbReference>
<evidence type="ECO:0000313" key="6">
    <source>
        <dbReference type="Proteomes" id="UP001203945"/>
    </source>
</evidence>
<dbReference type="PANTHER" id="PTHR47870:SF1">
    <property type="entry name" value="CYTOCHROME C-TYPE BIOGENESIS PROTEIN CCMH"/>
    <property type="match status" value="1"/>
</dbReference>
<feature type="transmembrane region" description="Helical" evidence="3">
    <location>
        <begin position="91"/>
        <end position="110"/>
    </location>
</feature>
<keyword evidence="6" id="KW-1185">Reference proteome</keyword>
<dbReference type="InterPro" id="IPR051263">
    <property type="entry name" value="C-type_cytochrome_biogenesis"/>
</dbReference>
<sequence length="409" mass="44107">MFWFFAAAMLAVVALALLAPFRRRAATSSEPAAAYDLRVYRDQLNEVENDLARGVIAPEEAERLRIEIGRKVLDADRRMAETTGSTRHGGLVVPALAVALALLGAVALYWREGAPGFPDLPLSERLSAAQRAYDARPTQAEAEAAAQLPEPEELDPEFAALMDRLRETVQQRPDDPQGLTLLAQNEARIGNFAAARDAQERLVALRGDQVSAEDLAQLAALMIDQAGGIITPESEDMLSRALQKDARNARARYMAGMLQVQNGRPDRAFPIWARLLEEGPPDAPWIAPIRAVIPDLAWLAGEPDYAMPDSTGGMPALPGPAADAMAATEDMTPEDRQQMIEGMVAQLESRLATEGGAPEEWARLIASLGILGRTDHATAIWGEAQARFGGTPEAIAPIREAAEQAGITE</sequence>
<dbReference type="Proteomes" id="UP001203945">
    <property type="component" value="Unassembled WGS sequence"/>
</dbReference>
<organism evidence="5 6">
    <name type="scientific">Paracoccus albicereus</name>
    <dbReference type="NCBI Taxonomy" id="2922394"/>
    <lineage>
        <taxon>Bacteria</taxon>
        <taxon>Pseudomonadati</taxon>
        <taxon>Pseudomonadota</taxon>
        <taxon>Alphaproteobacteria</taxon>
        <taxon>Rhodobacterales</taxon>
        <taxon>Paracoccaceae</taxon>
        <taxon>Paracoccus</taxon>
    </lineage>
</organism>
<keyword evidence="3" id="KW-0812">Transmembrane</keyword>
<dbReference type="InterPro" id="IPR011990">
    <property type="entry name" value="TPR-like_helical_dom_sf"/>
</dbReference>
<protein>
    <submittedName>
        <fullName evidence="5">C-type cytochrome biogenesis protein CcmI</fullName>
    </submittedName>
</protein>
<dbReference type="InterPro" id="IPR017560">
    <property type="entry name" value="Cyt_c_biogenesis_CcmI"/>
</dbReference>
<name>A0ABT1MLA4_9RHOB</name>
<evidence type="ECO:0000313" key="5">
    <source>
        <dbReference type="EMBL" id="MCQ0969075.1"/>
    </source>
</evidence>
<proteinExistence type="predicted"/>
<dbReference type="RefSeq" id="WP_255328035.1">
    <property type="nucleotide sequence ID" value="NZ_JAKZEU010000001.1"/>
</dbReference>
<comment type="caution">
    <text evidence="5">The sequence shown here is derived from an EMBL/GenBank/DDBJ whole genome shotgun (WGS) entry which is preliminary data.</text>
</comment>
<keyword evidence="4" id="KW-0732">Signal</keyword>
<comment type="subcellular location">
    <subcellularLocation>
        <location evidence="1">Cell envelope</location>
    </subcellularLocation>
</comment>
<dbReference type="NCBIfam" id="TIGR03142">
    <property type="entry name" value="cytochro_ccmI"/>
    <property type="match status" value="1"/>
</dbReference>
<evidence type="ECO:0000256" key="3">
    <source>
        <dbReference type="SAM" id="Phobius"/>
    </source>
</evidence>
<reference evidence="5 6" key="1">
    <citation type="submission" date="2022-03" db="EMBL/GenBank/DDBJ databases">
        <authorList>
            <person name="He Y."/>
        </authorList>
    </citation>
    <scope>NUCLEOTIDE SEQUENCE [LARGE SCALE GENOMIC DNA]</scope>
    <source>
        <strain evidence="5 6">TK19116</strain>
        <plasmid evidence="5">unnamed1</plasmid>
    </source>
</reference>
<dbReference type="Gene3D" id="1.25.40.10">
    <property type="entry name" value="Tetratricopeptide repeat domain"/>
    <property type="match status" value="1"/>
</dbReference>
<dbReference type="PANTHER" id="PTHR47870">
    <property type="entry name" value="CYTOCHROME C-TYPE BIOGENESIS PROTEIN CCMH"/>
    <property type="match status" value="1"/>
</dbReference>